<dbReference type="SUPFAM" id="SSF53146">
    <property type="entry name" value="Nitrogenase accessory factor-like"/>
    <property type="match status" value="1"/>
</dbReference>
<name>D5XBW5_THEPJ</name>
<dbReference type="EMBL" id="CP002028">
    <property type="protein sequence ID" value="ADG81513.1"/>
    <property type="molecule type" value="Genomic_DNA"/>
</dbReference>
<dbReference type="PANTHER" id="PTHR42983">
    <property type="entry name" value="DINITROGENASE IRON-MOLYBDENUM COFACTOR PROTEIN-RELATED"/>
    <property type="match status" value="1"/>
</dbReference>
<gene>
    <name evidence="2" type="ordered locus">TherJR_0641</name>
</gene>
<evidence type="ECO:0000259" key="1">
    <source>
        <dbReference type="Pfam" id="PF02579"/>
    </source>
</evidence>
<sequence>MKVAIPNNDGEVNQHFGRSTGFAIVEINSENRIVDIEEISAEGLQHRHEGLAGLLKNKGVEVVIVGGIGPGALEALESQGFKVLFGASGPIKEVAEAFARGQFISRRTVCNHHGEHHHHHEHHSGNCAH</sequence>
<dbReference type="HOGENOM" id="CLU_104194_2_0_9"/>
<dbReference type="Pfam" id="PF02579">
    <property type="entry name" value="Nitro_FeMo-Co"/>
    <property type="match status" value="1"/>
</dbReference>
<dbReference type="Gene3D" id="3.30.420.130">
    <property type="entry name" value="Dinitrogenase iron-molybdenum cofactor biosynthesis domain"/>
    <property type="match status" value="1"/>
</dbReference>
<dbReference type="OrthoDB" id="280278at2"/>
<organism evidence="2 3">
    <name type="scientific">Thermincola potens (strain JR)</name>
    <dbReference type="NCBI Taxonomy" id="635013"/>
    <lineage>
        <taxon>Bacteria</taxon>
        <taxon>Bacillati</taxon>
        <taxon>Bacillota</taxon>
        <taxon>Clostridia</taxon>
        <taxon>Eubacteriales</taxon>
        <taxon>Thermincolaceae</taxon>
        <taxon>Thermincola</taxon>
    </lineage>
</organism>
<accession>D5XBW5</accession>
<keyword evidence="3" id="KW-1185">Reference proteome</keyword>
<dbReference type="KEGG" id="tjr:TherJR_0641"/>
<proteinExistence type="predicted"/>
<dbReference type="InterPro" id="IPR003731">
    <property type="entry name" value="Di-Nase_FeMo-co_biosynth"/>
</dbReference>
<evidence type="ECO:0000313" key="3">
    <source>
        <dbReference type="Proteomes" id="UP000002377"/>
    </source>
</evidence>
<dbReference type="STRING" id="635013.TherJR_0641"/>
<dbReference type="CDD" id="cd00851">
    <property type="entry name" value="MTH1175"/>
    <property type="match status" value="1"/>
</dbReference>
<feature type="domain" description="Dinitrogenase iron-molybdenum cofactor biosynthesis" evidence="1">
    <location>
        <begin position="9"/>
        <end position="99"/>
    </location>
</feature>
<reference evidence="2 3" key="1">
    <citation type="submission" date="2010-05" db="EMBL/GenBank/DDBJ databases">
        <title>Complete sequence of Thermincola sp. JR.</title>
        <authorList>
            <consortium name="US DOE Joint Genome Institute"/>
            <person name="Lucas S."/>
            <person name="Copeland A."/>
            <person name="Lapidus A."/>
            <person name="Cheng J.-F."/>
            <person name="Bruce D."/>
            <person name="Goodwin L."/>
            <person name="Pitluck S."/>
            <person name="Chertkov O."/>
            <person name="Detter J.C."/>
            <person name="Han C."/>
            <person name="Tapia R."/>
            <person name="Land M."/>
            <person name="Hauser L."/>
            <person name="Kyrpides N."/>
            <person name="Mikhailova N."/>
            <person name="Hazen T.C."/>
            <person name="Woyke T."/>
        </authorList>
    </citation>
    <scope>NUCLEOTIDE SEQUENCE [LARGE SCALE GENOMIC DNA]</scope>
    <source>
        <strain evidence="2 3">JR</strain>
    </source>
</reference>
<evidence type="ECO:0000313" key="2">
    <source>
        <dbReference type="EMBL" id="ADG81513.1"/>
    </source>
</evidence>
<dbReference type="eggNOG" id="COG1433">
    <property type="taxonomic scope" value="Bacteria"/>
</dbReference>
<protein>
    <submittedName>
        <fullName evidence="2">Dinitrogenase iron-molybdenum cofactor biosynthesis protein</fullName>
    </submittedName>
</protein>
<dbReference type="Proteomes" id="UP000002377">
    <property type="component" value="Chromosome"/>
</dbReference>
<dbReference type="InterPro" id="IPR033913">
    <property type="entry name" value="MTH1175_dom"/>
</dbReference>
<dbReference type="AlphaFoldDB" id="D5XBW5"/>
<dbReference type="PANTHER" id="PTHR42983:SF1">
    <property type="entry name" value="IRON-MOLYBDENUM PROTEIN"/>
    <property type="match status" value="1"/>
</dbReference>
<dbReference type="RefSeq" id="WP_013119534.1">
    <property type="nucleotide sequence ID" value="NC_014152.1"/>
</dbReference>
<dbReference type="InterPro" id="IPR036105">
    <property type="entry name" value="DiNase_FeMo-co_biosyn_sf"/>
</dbReference>